<evidence type="ECO:0000256" key="6">
    <source>
        <dbReference type="ARBA" id="ARBA00023004"/>
    </source>
</evidence>
<evidence type="ECO:0000256" key="7">
    <source>
        <dbReference type="ARBA" id="ARBA00023014"/>
    </source>
</evidence>
<evidence type="ECO:0000256" key="1">
    <source>
        <dbReference type="ARBA" id="ARBA00001966"/>
    </source>
</evidence>
<dbReference type="EMBL" id="JBHSBC010000002">
    <property type="protein sequence ID" value="MFC3979135.1"/>
    <property type="molecule type" value="Genomic_DNA"/>
</dbReference>
<dbReference type="PANTHER" id="PTHR42859">
    <property type="entry name" value="OXIDOREDUCTASE"/>
    <property type="match status" value="1"/>
</dbReference>
<organism evidence="11 12">
    <name type="scientific">Streptosporangium jomthongense</name>
    <dbReference type="NCBI Taxonomy" id="1193683"/>
    <lineage>
        <taxon>Bacteria</taxon>
        <taxon>Bacillati</taxon>
        <taxon>Actinomycetota</taxon>
        <taxon>Actinomycetes</taxon>
        <taxon>Streptosporangiales</taxon>
        <taxon>Streptosporangiaceae</taxon>
        <taxon>Streptosporangium</taxon>
    </lineage>
</organism>
<evidence type="ECO:0000256" key="2">
    <source>
        <dbReference type="ARBA" id="ARBA00022448"/>
    </source>
</evidence>
<evidence type="ECO:0000256" key="8">
    <source>
        <dbReference type="RuleBase" id="RU365098"/>
    </source>
</evidence>
<dbReference type="PROSITE" id="PS51379">
    <property type="entry name" value="4FE4S_FER_2"/>
    <property type="match status" value="1"/>
</dbReference>
<keyword evidence="6 8" id="KW-0408">Iron</keyword>
<dbReference type="PRINTS" id="PR00354">
    <property type="entry name" value="7FE8SFRDOXIN"/>
</dbReference>
<dbReference type="InterPro" id="IPR050294">
    <property type="entry name" value="RnfB_subfamily"/>
</dbReference>
<dbReference type="InterPro" id="IPR017900">
    <property type="entry name" value="4Fe4S_Fe_S_CS"/>
</dbReference>
<keyword evidence="2 8" id="KW-0813">Transport</keyword>
<feature type="region of interest" description="Disordered" evidence="9">
    <location>
        <begin position="89"/>
        <end position="119"/>
    </location>
</feature>
<evidence type="ECO:0000259" key="10">
    <source>
        <dbReference type="PROSITE" id="PS51379"/>
    </source>
</evidence>
<evidence type="ECO:0000256" key="9">
    <source>
        <dbReference type="SAM" id="MobiDB-lite"/>
    </source>
</evidence>
<dbReference type="Pfam" id="PF00037">
    <property type="entry name" value="Fer4"/>
    <property type="match status" value="1"/>
</dbReference>
<reference evidence="12" key="1">
    <citation type="journal article" date="2019" name="Int. J. Syst. Evol. Microbiol.">
        <title>The Global Catalogue of Microorganisms (GCM) 10K type strain sequencing project: providing services to taxonomists for standard genome sequencing and annotation.</title>
        <authorList>
            <consortium name="The Broad Institute Genomics Platform"/>
            <consortium name="The Broad Institute Genome Sequencing Center for Infectious Disease"/>
            <person name="Wu L."/>
            <person name="Ma J."/>
        </authorList>
    </citation>
    <scope>NUCLEOTIDE SEQUENCE [LARGE SCALE GENOMIC DNA]</scope>
    <source>
        <strain evidence="12">TBRC 7912</strain>
    </source>
</reference>
<keyword evidence="8" id="KW-0003">3Fe-4S</keyword>
<protein>
    <recommendedName>
        <fullName evidence="8">Ferredoxin</fullName>
    </recommendedName>
</protein>
<evidence type="ECO:0000313" key="12">
    <source>
        <dbReference type="Proteomes" id="UP001595698"/>
    </source>
</evidence>
<evidence type="ECO:0000256" key="4">
    <source>
        <dbReference type="ARBA" id="ARBA00022723"/>
    </source>
</evidence>
<comment type="function">
    <text evidence="8">Ferredoxins are iron-sulfur proteins that transfer electrons in a wide variety of metabolic reactions.</text>
</comment>
<name>A0ABV8EVC3_9ACTN</name>
<dbReference type="Gene3D" id="3.30.70.20">
    <property type="match status" value="1"/>
</dbReference>
<keyword evidence="12" id="KW-1185">Reference proteome</keyword>
<keyword evidence="5 8" id="KW-0249">Electron transport</keyword>
<dbReference type="InterPro" id="IPR000813">
    <property type="entry name" value="7Fe_ferredoxin"/>
</dbReference>
<comment type="caution">
    <text evidence="11">The sequence shown here is derived from an EMBL/GenBank/DDBJ whole genome shotgun (WGS) entry which is preliminary data.</text>
</comment>
<accession>A0ABV8EVC3</accession>
<sequence length="119" mass="12599">MTYVIGPGCIDVLDRSCVDVCPVDCIYVGERKSYINASACIDCGACEVECPVSAIVVDRRARGDETLNAHLEDSRAFFLEVLPGRDRPLGDPGGALPTGEIGVDTPLVTAHPKRNGGLP</sequence>
<evidence type="ECO:0000256" key="3">
    <source>
        <dbReference type="ARBA" id="ARBA00022485"/>
    </source>
</evidence>
<evidence type="ECO:0000313" key="11">
    <source>
        <dbReference type="EMBL" id="MFC3979135.1"/>
    </source>
</evidence>
<dbReference type="Proteomes" id="UP001595698">
    <property type="component" value="Unassembled WGS sequence"/>
</dbReference>
<dbReference type="PROSITE" id="PS00198">
    <property type="entry name" value="4FE4S_FER_1"/>
    <property type="match status" value="1"/>
</dbReference>
<feature type="domain" description="4Fe-4S ferredoxin-type" evidence="10">
    <location>
        <begin position="31"/>
        <end position="60"/>
    </location>
</feature>
<gene>
    <name evidence="11" type="ORF">ACFOYY_03325</name>
</gene>
<keyword evidence="4 8" id="KW-0479">Metal-binding</keyword>
<evidence type="ECO:0000256" key="5">
    <source>
        <dbReference type="ARBA" id="ARBA00022982"/>
    </source>
</evidence>
<keyword evidence="3 8" id="KW-0004">4Fe-4S</keyword>
<dbReference type="InterPro" id="IPR017896">
    <property type="entry name" value="4Fe4S_Fe-S-bd"/>
</dbReference>
<keyword evidence="7 8" id="KW-0411">Iron-sulfur</keyword>
<comment type="cofactor">
    <cofactor evidence="1 8">
        <name>[4Fe-4S] cluster</name>
        <dbReference type="ChEBI" id="CHEBI:49883"/>
    </cofactor>
</comment>
<dbReference type="RefSeq" id="WP_352011842.1">
    <property type="nucleotide sequence ID" value="NZ_JBHSBC010000002.1"/>
</dbReference>
<comment type="cofactor">
    <cofactor evidence="8">
        <name>[3Fe-4S] cluster</name>
        <dbReference type="ChEBI" id="CHEBI:21137"/>
    </cofactor>
    <text evidence="8">Binds 1 [3Fe-4S] cluster.</text>
</comment>
<dbReference type="SUPFAM" id="SSF54862">
    <property type="entry name" value="4Fe-4S ferredoxins"/>
    <property type="match status" value="1"/>
</dbReference>
<proteinExistence type="predicted"/>
<dbReference type="PANTHER" id="PTHR42859:SF2">
    <property type="entry name" value="FERREDOXIN"/>
    <property type="match status" value="1"/>
</dbReference>